<dbReference type="InterPro" id="IPR016181">
    <property type="entry name" value="Acyl_CoA_acyltransferase"/>
</dbReference>
<keyword evidence="3" id="KW-0808">Transferase</keyword>
<dbReference type="SUPFAM" id="SSF55729">
    <property type="entry name" value="Acyl-CoA N-acyltransferases (Nat)"/>
    <property type="match status" value="1"/>
</dbReference>
<evidence type="ECO:0000313" key="3">
    <source>
        <dbReference type="EMBL" id="MFC4349957.1"/>
    </source>
</evidence>
<sequence length="172" mass="19288">MQESPVHNRDDSDAYAFRPVQRSDMPMLGHWLRLPQVSRWWGDPAEQLSLLASDLDEPGMVMNLVTFQGRPYAYIQDYAIHRWPQPHLTALPQGSRGLDCFIGRPEMFGGGHGSAFLRRRAIQLRATGAPTVAIDPDVRNLRARRACLAAGFRSRGEVDTDEGRACLLVFDG</sequence>
<keyword evidence="3" id="KW-0012">Acyltransferase</keyword>
<dbReference type="Gene3D" id="3.40.630.30">
    <property type="match status" value="1"/>
</dbReference>
<accession>A0ABV8UFA8</accession>
<dbReference type="Pfam" id="PF13523">
    <property type="entry name" value="Acetyltransf_8"/>
    <property type="match status" value="1"/>
</dbReference>
<dbReference type="GO" id="GO:0016746">
    <property type="term" value="F:acyltransferase activity"/>
    <property type="evidence" value="ECO:0007669"/>
    <property type="project" value="UniProtKB-KW"/>
</dbReference>
<dbReference type="RefSeq" id="WP_382419938.1">
    <property type="nucleotide sequence ID" value="NZ_JBHSCW010000001.1"/>
</dbReference>
<name>A0ABV8UFA8_9PROT</name>
<proteinExistence type="predicted"/>
<dbReference type="InterPro" id="IPR019432">
    <property type="entry name" value="Acyltransferase_MbtK/IucB-like"/>
</dbReference>
<organism evidence="3 4">
    <name type="scientific">Fodinicurvata halophila</name>
    <dbReference type="NCBI Taxonomy" id="1419723"/>
    <lineage>
        <taxon>Bacteria</taxon>
        <taxon>Pseudomonadati</taxon>
        <taxon>Pseudomonadota</taxon>
        <taxon>Alphaproteobacteria</taxon>
        <taxon>Rhodospirillales</taxon>
        <taxon>Rhodovibrionaceae</taxon>
        <taxon>Fodinicurvata</taxon>
    </lineage>
</organism>
<feature type="domain" description="Acyltransferase MbtK/IucB-like conserved" evidence="2">
    <location>
        <begin position="18"/>
        <end position="61"/>
    </location>
</feature>
<keyword evidence="4" id="KW-1185">Reference proteome</keyword>
<evidence type="ECO:0000256" key="1">
    <source>
        <dbReference type="ARBA" id="ARBA00004924"/>
    </source>
</evidence>
<evidence type="ECO:0000259" key="2">
    <source>
        <dbReference type="SMART" id="SM01006"/>
    </source>
</evidence>
<evidence type="ECO:0000313" key="4">
    <source>
        <dbReference type="Proteomes" id="UP001595799"/>
    </source>
</evidence>
<dbReference type="PANTHER" id="PTHR31438">
    <property type="entry name" value="LYSINE N-ACYLTRANSFERASE C17G9.06C-RELATED"/>
    <property type="match status" value="1"/>
</dbReference>
<comment type="pathway">
    <text evidence="1">Siderophore biosynthesis.</text>
</comment>
<dbReference type="PANTHER" id="PTHR31438:SF1">
    <property type="entry name" value="LYSINE N-ACYLTRANSFERASE C17G9.06C-RELATED"/>
    <property type="match status" value="1"/>
</dbReference>
<protein>
    <submittedName>
        <fullName evidence="3">GNAT family N-acetyltransferase</fullName>
        <ecNumber evidence="3">2.3.1.-</ecNumber>
    </submittedName>
</protein>
<gene>
    <name evidence="3" type="ORF">ACFOW6_00215</name>
</gene>
<dbReference type="EC" id="2.3.1.-" evidence="3"/>
<reference evidence="4" key="1">
    <citation type="journal article" date="2019" name="Int. J. Syst. Evol. Microbiol.">
        <title>The Global Catalogue of Microorganisms (GCM) 10K type strain sequencing project: providing services to taxonomists for standard genome sequencing and annotation.</title>
        <authorList>
            <consortium name="The Broad Institute Genomics Platform"/>
            <consortium name="The Broad Institute Genome Sequencing Center for Infectious Disease"/>
            <person name="Wu L."/>
            <person name="Ma J."/>
        </authorList>
    </citation>
    <scope>NUCLEOTIDE SEQUENCE [LARGE SCALE GENOMIC DNA]</scope>
    <source>
        <strain evidence="4">CECT 8472</strain>
    </source>
</reference>
<dbReference type="EMBL" id="JBHSCW010000001">
    <property type="protein sequence ID" value="MFC4349957.1"/>
    <property type="molecule type" value="Genomic_DNA"/>
</dbReference>
<dbReference type="SMART" id="SM01006">
    <property type="entry name" value="AlcB"/>
    <property type="match status" value="1"/>
</dbReference>
<comment type="caution">
    <text evidence="3">The sequence shown here is derived from an EMBL/GenBank/DDBJ whole genome shotgun (WGS) entry which is preliminary data.</text>
</comment>
<dbReference type="Proteomes" id="UP001595799">
    <property type="component" value="Unassembled WGS sequence"/>
</dbReference>